<dbReference type="PANTHER" id="PTHR43091:SF4">
    <property type="entry name" value="BETA-KETOACYL-[ACYL-CARRIER-PROTEIN] SYNTHASE III"/>
    <property type="match status" value="1"/>
</dbReference>
<keyword evidence="3" id="KW-0443">Lipid metabolism</keyword>
<reference evidence="6" key="1">
    <citation type="submission" date="2022-06" db="EMBL/GenBank/DDBJ databases">
        <title>Uncovering the hologenomic basis of an extraordinary plant invasion.</title>
        <authorList>
            <person name="Bieker V.C."/>
            <person name="Martin M.D."/>
            <person name="Gilbert T."/>
            <person name="Hodgins K."/>
            <person name="Battlay P."/>
            <person name="Petersen B."/>
            <person name="Wilson J."/>
        </authorList>
    </citation>
    <scope>NUCLEOTIDE SEQUENCE</scope>
    <source>
        <strain evidence="6">AA19_3_7</strain>
        <tissue evidence="6">Leaf</tissue>
    </source>
</reference>
<dbReference type="SUPFAM" id="SSF53901">
    <property type="entry name" value="Thiolase-like"/>
    <property type="match status" value="1"/>
</dbReference>
<gene>
    <name evidence="6" type="ORF">M8C21_014722</name>
</gene>
<comment type="caution">
    <text evidence="6">The sequence shown here is derived from an EMBL/GenBank/DDBJ whole genome shotgun (WGS) entry which is preliminary data.</text>
</comment>
<evidence type="ECO:0000313" key="6">
    <source>
        <dbReference type="EMBL" id="KAI7740700.1"/>
    </source>
</evidence>
<sequence>MASASDIMTPMFKIPSSTATNRSGLCSPKFVSESIRCSSTALDSPMTRLVSKGCKLVGCGSAVPNTQFSNDDLAKIIDTSHEWISSRTGIHNRRILA</sequence>
<keyword evidence="7" id="KW-1185">Reference proteome</keyword>
<dbReference type="AlphaFoldDB" id="A0AAD5CG45"/>
<dbReference type="EMBL" id="JAMZMK010008362">
    <property type="protein sequence ID" value="KAI7740700.1"/>
    <property type="molecule type" value="Genomic_DNA"/>
</dbReference>
<name>A0AAD5CG45_AMBAR</name>
<evidence type="ECO:0000256" key="1">
    <source>
        <dbReference type="ARBA" id="ARBA00022516"/>
    </source>
</evidence>
<dbReference type="PANTHER" id="PTHR43091">
    <property type="entry name" value="3-OXOACYL-[ACYL-CARRIER-PROTEIN] SYNTHASE"/>
    <property type="match status" value="1"/>
</dbReference>
<evidence type="ECO:0000313" key="7">
    <source>
        <dbReference type="Proteomes" id="UP001206925"/>
    </source>
</evidence>
<dbReference type="InterPro" id="IPR016039">
    <property type="entry name" value="Thiolase-like"/>
</dbReference>
<dbReference type="Gene3D" id="3.40.47.10">
    <property type="match status" value="1"/>
</dbReference>
<protein>
    <submittedName>
        <fullName evidence="6">Uncharacterized protein</fullName>
    </submittedName>
</protein>
<keyword evidence="4" id="KW-0275">Fatty acid biosynthesis</keyword>
<dbReference type="GO" id="GO:0006633">
    <property type="term" value="P:fatty acid biosynthetic process"/>
    <property type="evidence" value="ECO:0007669"/>
    <property type="project" value="UniProtKB-KW"/>
</dbReference>
<keyword evidence="2" id="KW-0276">Fatty acid metabolism</keyword>
<evidence type="ECO:0000256" key="3">
    <source>
        <dbReference type="ARBA" id="ARBA00023098"/>
    </source>
</evidence>
<evidence type="ECO:0000256" key="5">
    <source>
        <dbReference type="SAM" id="MobiDB-lite"/>
    </source>
</evidence>
<evidence type="ECO:0000256" key="4">
    <source>
        <dbReference type="ARBA" id="ARBA00023160"/>
    </source>
</evidence>
<feature type="region of interest" description="Disordered" evidence="5">
    <location>
        <begin position="1"/>
        <end position="23"/>
    </location>
</feature>
<dbReference type="GO" id="GO:0009507">
    <property type="term" value="C:chloroplast"/>
    <property type="evidence" value="ECO:0007669"/>
    <property type="project" value="TreeGrafter"/>
</dbReference>
<organism evidence="6 7">
    <name type="scientific">Ambrosia artemisiifolia</name>
    <name type="common">Common ragweed</name>
    <dbReference type="NCBI Taxonomy" id="4212"/>
    <lineage>
        <taxon>Eukaryota</taxon>
        <taxon>Viridiplantae</taxon>
        <taxon>Streptophyta</taxon>
        <taxon>Embryophyta</taxon>
        <taxon>Tracheophyta</taxon>
        <taxon>Spermatophyta</taxon>
        <taxon>Magnoliopsida</taxon>
        <taxon>eudicotyledons</taxon>
        <taxon>Gunneridae</taxon>
        <taxon>Pentapetalae</taxon>
        <taxon>asterids</taxon>
        <taxon>campanulids</taxon>
        <taxon>Asterales</taxon>
        <taxon>Asteraceae</taxon>
        <taxon>Asteroideae</taxon>
        <taxon>Heliantheae alliance</taxon>
        <taxon>Heliantheae</taxon>
        <taxon>Ambrosia</taxon>
    </lineage>
</organism>
<keyword evidence="1" id="KW-0444">Lipid biosynthesis</keyword>
<evidence type="ECO:0000256" key="2">
    <source>
        <dbReference type="ARBA" id="ARBA00022832"/>
    </source>
</evidence>
<proteinExistence type="predicted"/>
<feature type="non-terminal residue" evidence="6">
    <location>
        <position position="1"/>
    </location>
</feature>
<accession>A0AAD5CG45</accession>
<dbReference type="Proteomes" id="UP001206925">
    <property type="component" value="Unassembled WGS sequence"/>
</dbReference>
<dbReference type="GO" id="GO:0016746">
    <property type="term" value="F:acyltransferase activity"/>
    <property type="evidence" value="ECO:0007669"/>
    <property type="project" value="InterPro"/>
</dbReference>